<dbReference type="OrthoDB" id="2490564at2"/>
<dbReference type="Pfam" id="PF07676">
    <property type="entry name" value="PD40"/>
    <property type="match status" value="1"/>
</dbReference>
<reference evidence="3" key="1">
    <citation type="submission" date="2015-12" db="EMBL/GenBank/DDBJ databases">
        <title>Complete genome sequences of two moderately thermophilic Paenibacillus species.</title>
        <authorList>
            <person name="Butler R.III."/>
            <person name="Wang J."/>
            <person name="Stark B.C."/>
            <person name="Pombert J.-F."/>
        </authorList>
    </citation>
    <scope>NUCLEOTIDE SEQUENCE [LARGE SCALE GENOMIC DNA]</scope>
    <source>
        <strain evidence="3">32O-Y</strain>
    </source>
</reference>
<keyword evidence="3" id="KW-1185">Reference proteome</keyword>
<dbReference type="STRING" id="162209.IJ22_48690"/>
<protein>
    <submittedName>
        <fullName evidence="2">Uncharacterized protein</fullName>
    </submittedName>
</protein>
<sequence length="661" mass="73920">MDDHQVEQALKELKKRIPVNMELKQRLGKAFKRRQRQRTLQKWGLAAALLLLAGTFMLQGPGGLQTVQAQELHVQNQISFIDIGSGSPLGVSEYKGTVYLPVAGKGLFAYDQSGFHQLLQQEVNEAKINQDGSKLILQTGGTLGVYDVAQKKYTELLKGDGSAVFYEQPSWKDHQTILYVKKVLEQQEHGFTVKESGIYEMTLDSLAPTKLGDGASPSYVNGENAIVFEKTADTRSEVVFKDLASGQETVIDEGRNPAVSPNGKYIAYITSENNRRELQSHVYAEDTVDQIRISDIDGKTKRVVTSNTPNRQIHEQDLPKGLKPGDTPQVLKVTGLYSYYHPVWSSDSQSLFALKSKNSEGSTMSVMRIDFSKKALQEEETVRAFNQAKILRDLDFARSLLKDHQDFLIVSNPHQVSYTITGSGTENNRPYVDVEEHWAYTANPYYSFSHVRYYLTPKEQGYLIDETKDLPGGGSILQQPDGFIVMEKDDGSKQRLFSADSLPNELRPEGNFRISSLAYLSKQNQVIFSLQVLQDPGIGQASSVKVVTYDIANGTFKLLEHVTAMNGMKNVGVEGIIVSPDGRYAALDLFSDDDKQFQSHVLLLDIEQGTASMLEDALSATKVEGTHTYFWDRNRLHFILTSHGQQMHYQWNAAAQVVELP</sequence>
<evidence type="ECO:0000313" key="3">
    <source>
        <dbReference type="Proteomes" id="UP000061660"/>
    </source>
</evidence>
<dbReference type="InterPro" id="IPR011042">
    <property type="entry name" value="6-blade_b-propeller_TolB-like"/>
</dbReference>
<dbReference type="KEGG" id="pnp:IJ22_48690"/>
<gene>
    <name evidence="2" type="ORF">IJ22_48690</name>
</gene>
<comment type="similarity">
    <text evidence="1">Belongs to the TolB family.</text>
</comment>
<dbReference type="Gene3D" id="2.120.10.30">
    <property type="entry name" value="TolB, C-terminal domain"/>
    <property type="match status" value="1"/>
</dbReference>
<dbReference type="RefSeq" id="WP_062410563.1">
    <property type="nucleotide sequence ID" value="NZ_CP013652.1"/>
</dbReference>
<dbReference type="InterPro" id="IPR011659">
    <property type="entry name" value="WD40"/>
</dbReference>
<organism evidence="2 3">
    <name type="scientific">Paenibacillus naphthalenovorans</name>
    <dbReference type="NCBI Taxonomy" id="162209"/>
    <lineage>
        <taxon>Bacteria</taxon>
        <taxon>Bacillati</taxon>
        <taxon>Bacillota</taxon>
        <taxon>Bacilli</taxon>
        <taxon>Bacillales</taxon>
        <taxon>Paenibacillaceae</taxon>
        <taxon>Paenibacillus</taxon>
    </lineage>
</organism>
<evidence type="ECO:0000313" key="2">
    <source>
        <dbReference type="EMBL" id="ALS25131.1"/>
    </source>
</evidence>
<name>A0A0U2INR3_9BACL</name>
<proteinExistence type="inferred from homology"/>
<dbReference type="PANTHER" id="PTHR36842:SF1">
    <property type="entry name" value="PROTEIN TOLB"/>
    <property type="match status" value="1"/>
</dbReference>
<accession>A0A0U2INR3</accession>
<dbReference type="AlphaFoldDB" id="A0A0U2INR3"/>
<dbReference type="PATRIC" id="fig|162209.4.peg.5140"/>
<evidence type="ECO:0000256" key="1">
    <source>
        <dbReference type="ARBA" id="ARBA00009820"/>
    </source>
</evidence>
<dbReference type="EMBL" id="CP013652">
    <property type="protein sequence ID" value="ALS25131.1"/>
    <property type="molecule type" value="Genomic_DNA"/>
</dbReference>
<dbReference type="Proteomes" id="UP000061660">
    <property type="component" value="Chromosome"/>
</dbReference>
<dbReference type="SUPFAM" id="SSF82171">
    <property type="entry name" value="DPP6 N-terminal domain-like"/>
    <property type="match status" value="1"/>
</dbReference>
<reference evidence="2 3" key="2">
    <citation type="journal article" date="2016" name="Genome Announc.">
        <title>Complete Genome Sequences of Two Interactive Moderate Thermophiles, Paenibacillus napthalenovorans 32O-Y and Paenibacillus sp. 32O-W.</title>
        <authorList>
            <person name="Butler R.R.III."/>
            <person name="Wang J."/>
            <person name="Stark B.C."/>
            <person name="Pombert J.F."/>
        </authorList>
    </citation>
    <scope>NUCLEOTIDE SEQUENCE [LARGE SCALE GENOMIC DNA]</scope>
    <source>
        <strain evidence="2 3">32O-Y</strain>
    </source>
</reference>
<dbReference type="PANTHER" id="PTHR36842">
    <property type="entry name" value="PROTEIN TOLB HOMOLOG"/>
    <property type="match status" value="1"/>
</dbReference>